<dbReference type="InterPro" id="IPR035901">
    <property type="entry name" value="GIY-YIG_endonuc_sf"/>
</dbReference>
<dbReference type="Gene3D" id="3.40.1440.10">
    <property type="entry name" value="GIY-YIG endonuclease"/>
    <property type="match status" value="1"/>
</dbReference>
<evidence type="ECO:0000313" key="2">
    <source>
        <dbReference type="EMBL" id="GEN46737.1"/>
    </source>
</evidence>
<feature type="domain" description="GIY-YIG" evidence="1">
    <location>
        <begin position="19"/>
        <end position="103"/>
    </location>
</feature>
<proteinExistence type="predicted"/>
<protein>
    <recommendedName>
        <fullName evidence="1">GIY-YIG domain-containing protein</fullName>
    </recommendedName>
</protein>
<organism evidence="2 3">
    <name type="scientific">Alkalibacillus haloalkaliphilus</name>
    <dbReference type="NCBI Taxonomy" id="94136"/>
    <lineage>
        <taxon>Bacteria</taxon>
        <taxon>Bacillati</taxon>
        <taxon>Bacillota</taxon>
        <taxon>Bacilli</taxon>
        <taxon>Bacillales</taxon>
        <taxon>Bacillaceae</taxon>
        <taxon>Alkalibacillus</taxon>
    </lineage>
</organism>
<dbReference type="AlphaFoldDB" id="A0A511W6V8"/>
<reference evidence="2 3" key="1">
    <citation type="submission" date="2019-07" db="EMBL/GenBank/DDBJ databases">
        <title>Whole genome shotgun sequence of Alkalibacillus haloalkaliphilus NBRC 103110.</title>
        <authorList>
            <person name="Hosoyama A."/>
            <person name="Uohara A."/>
            <person name="Ohji S."/>
            <person name="Ichikawa N."/>
        </authorList>
    </citation>
    <scope>NUCLEOTIDE SEQUENCE [LARGE SCALE GENOMIC DNA]</scope>
    <source>
        <strain evidence="2 3">NBRC 103110</strain>
    </source>
</reference>
<dbReference type="RefSeq" id="WP_246118863.1">
    <property type="nucleotide sequence ID" value="NZ_BJYA01000018.1"/>
</dbReference>
<evidence type="ECO:0000259" key="1">
    <source>
        <dbReference type="PROSITE" id="PS50164"/>
    </source>
</evidence>
<name>A0A511W6V8_9BACI</name>
<dbReference type="EMBL" id="BJYA01000018">
    <property type="protein sequence ID" value="GEN46737.1"/>
    <property type="molecule type" value="Genomic_DNA"/>
</dbReference>
<evidence type="ECO:0000313" key="3">
    <source>
        <dbReference type="Proteomes" id="UP000321440"/>
    </source>
</evidence>
<comment type="caution">
    <text evidence="2">The sequence shown here is derived from an EMBL/GenBank/DDBJ whole genome shotgun (WGS) entry which is preliminary data.</text>
</comment>
<dbReference type="InterPro" id="IPR000305">
    <property type="entry name" value="GIY-YIG_endonuc"/>
</dbReference>
<sequence>MRNKSFGGSGKPLYSNNYNFAGVYILYNKSKDVYYVGQGKQVLNRVNSHFTGRGNGDVYADFKYGDHWVIKMIALENSGFNTLNELKRYAIEAYESYKKGYNKTRGNN</sequence>
<dbReference type="SUPFAM" id="SSF82771">
    <property type="entry name" value="GIY-YIG endonuclease"/>
    <property type="match status" value="1"/>
</dbReference>
<dbReference type="Proteomes" id="UP000321440">
    <property type="component" value="Unassembled WGS sequence"/>
</dbReference>
<gene>
    <name evidence="2" type="ORF">AHA02nite_25130</name>
</gene>
<keyword evidence="3" id="KW-1185">Reference proteome</keyword>
<dbReference type="CDD" id="cd00719">
    <property type="entry name" value="GIY-YIG_SF"/>
    <property type="match status" value="1"/>
</dbReference>
<dbReference type="Pfam" id="PF01541">
    <property type="entry name" value="GIY-YIG"/>
    <property type="match status" value="1"/>
</dbReference>
<dbReference type="PROSITE" id="PS50164">
    <property type="entry name" value="GIY_YIG"/>
    <property type="match status" value="1"/>
</dbReference>
<accession>A0A511W6V8</accession>